<organism evidence="1 2">
    <name type="scientific">Papaver somniferum</name>
    <name type="common">Opium poppy</name>
    <dbReference type="NCBI Taxonomy" id="3469"/>
    <lineage>
        <taxon>Eukaryota</taxon>
        <taxon>Viridiplantae</taxon>
        <taxon>Streptophyta</taxon>
        <taxon>Embryophyta</taxon>
        <taxon>Tracheophyta</taxon>
        <taxon>Spermatophyta</taxon>
        <taxon>Magnoliopsida</taxon>
        <taxon>Ranunculales</taxon>
        <taxon>Papaveraceae</taxon>
        <taxon>Papaveroideae</taxon>
        <taxon>Papaver</taxon>
    </lineage>
</organism>
<dbReference type="Gramene" id="RZC72862">
    <property type="protein sequence ID" value="RZC72862"/>
    <property type="gene ID" value="C5167_048343"/>
</dbReference>
<dbReference type="AlphaFoldDB" id="A0A4Y7KKG6"/>
<name>A0A4Y7KKG6_PAPSO</name>
<sequence length="61" mass="7105">MSRTETHQMRRCCGYKEKIEKMGTILSGIPAPSNFGEDWKRRAQGVTYLMGMDSIIRKWHS</sequence>
<evidence type="ECO:0000313" key="2">
    <source>
        <dbReference type="Proteomes" id="UP000316621"/>
    </source>
</evidence>
<dbReference type="EMBL" id="CM010722">
    <property type="protein sequence ID" value="RZC72862.1"/>
    <property type="molecule type" value="Genomic_DNA"/>
</dbReference>
<proteinExistence type="predicted"/>
<reference evidence="1 2" key="1">
    <citation type="journal article" date="2018" name="Science">
        <title>The opium poppy genome and morphinan production.</title>
        <authorList>
            <person name="Guo L."/>
            <person name="Winzer T."/>
            <person name="Yang X."/>
            <person name="Li Y."/>
            <person name="Ning Z."/>
            <person name="He Z."/>
            <person name="Teodor R."/>
            <person name="Lu Y."/>
            <person name="Bowser T.A."/>
            <person name="Graham I.A."/>
            <person name="Ye K."/>
        </authorList>
    </citation>
    <scope>NUCLEOTIDE SEQUENCE [LARGE SCALE GENOMIC DNA]</scope>
    <source>
        <strain evidence="2">cv. HN1</strain>
        <tissue evidence="1">Leaves</tissue>
    </source>
</reference>
<evidence type="ECO:0000313" key="1">
    <source>
        <dbReference type="EMBL" id="RZC72862.1"/>
    </source>
</evidence>
<keyword evidence="2" id="KW-1185">Reference proteome</keyword>
<protein>
    <submittedName>
        <fullName evidence="1">Uncharacterized protein</fullName>
    </submittedName>
</protein>
<dbReference type="Proteomes" id="UP000316621">
    <property type="component" value="Chromosome 8"/>
</dbReference>
<accession>A0A4Y7KKG6</accession>
<gene>
    <name evidence="1" type="ORF">C5167_048343</name>
</gene>